<dbReference type="Proteomes" id="UP000305067">
    <property type="component" value="Unassembled WGS sequence"/>
</dbReference>
<evidence type="ECO:0000256" key="1">
    <source>
        <dbReference type="ARBA" id="ARBA00006806"/>
    </source>
</evidence>
<name>A0A5C3QXS7_9AGAR</name>
<comment type="subcellular location">
    <subcellularLocation>
        <location evidence="3">Cytoplasm</location>
        <location evidence="3">Cytoskeleton</location>
    </subcellularLocation>
</comment>
<comment type="subunit">
    <text evidence="3">Supercomplex made of cofactors A to E. Cofactors A and D function by capturing and stabilizing tubulin in a quasi-native conformation. Cofactor E binds to the cofactor D-tubulin complex; interaction with cofactor C then causes the release of tubulin polypeptides that are committed to the native state.</text>
</comment>
<dbReference type="PANTHER" id="PTHR21500">
    <property type="entry name" value="TUBULIN-SPECIFIC CHAPERONE A"/>
    <property type="match status" value="1"/>
</dbReference>
<gene>
    <name evidence="4" type="ORF">BDV98DRAFT_588449</name>
</gene>
<dbReference type="Gene3D" id="1.20.58.90">
    <property type="match status" value="1"/>
</dbReference>
<dbReference type="GO" id="GO:0048487">
    <property type="term" value="F:beta-tubulin binding"/>
    <property type="evidence" value="ECO:0007669"/>
    <property type="project" value="InterPro"/>
</dbReference>
<evidence type="ECO:0000313" key="5">
    <source>
        <dbReference type="Proteomes" id="UP000305067"/>
    </source>
</evidence>
<keyword evidence="3" id="KW-0493">Microtubule</keyword>
<dbReference type="Pfam" id="PF02970">
    <property type="entry name" value="TBCA"/>
    <property type="match status" value="1"/>
</dbReference>
<dbReference type="SUPFAM" id="SSF46988">
    <property type="entry name" value="Tubulin chaperone cofactor A"/>
    <property type="match status" value="1"/>
</dbReference>
<organism evidence="4 5">
    <name type="scientific">Pterulicium gracile</name>
    <dbReference type="NCBI Taxonomy" id="1884261"/>
    <lineage>
        <taxon>Eukaryota</taxon>
        <taxon>Fungi</taxon>
        <taxon>Dikarya</taxon>
        <taxon>Basidiomycota</taxon>
        <taxon>Agaricomycotina</taxon>
        <taxon>Agaricomycetes</taxon>
        <taxon>Agaricomycetidae</taxon>
        <taxon>Agaricales</taxon>
        <taxon>Pleurotineae</taxon>
        <taxon>Pterulaceae</taxon>
        <taxon>Pterulicium</taxon>
    </lineage>
</organism>
<comment type="similarity">
    <text evidence="1 3">Belongs to the TBCA family.</text>
</comment>
<dbReference type="InterPro" id="IPR036126">
    <property type="entry name" value="TBCA_sf"/>
</dbReference>
<dbReference type="PANTHER" id="PTHR21500:SF0">
    <property type="entry name" value="TUBULIN-SPECIFIC CHAPERONE A"/>
    <property type="match status" value="1"/>
</dbReference>
<evidence type="ECO:0000313" key="4">
    <source>
        <dbReference type="EMBL" id="TFL06147.1"/>
    </source>
</evidence>
<dbReference type="GO" id="GO:0007023">
    <property type="term" value="P:post-chaperonin tubulin folding pathway"/>
    <property type="evidence" value="ECO:0007669"/>
    <property type="project" value="UniProtKB-UniRule"/>
</dbReference>
<dbReference type="GO" id="GO:0005874">
    <property type="term" value="C:microtubule"/>
    <property type="evidence" value="ECO:0007669"/>
    <property type="project" value="UniProtKB-KW"/>
</dbReference>
<keyword evidence="2 3" id="KW-0143">Chaperone</keyword>
<evidence type="ECO:0000256" key="2">
    <source>
        <dbReference type="ARBA" id="ARBA00023186"/>
    </source>
</evidence>
<reference evidence="4 5" key="1">
    <citation type="journal article" date="2019" name="Nat. Ecol. Evol.">
        <title>Megaphylogeny resolves global patterns of mushroom evolution.</title>
        <authorList>
            <person name="Varga T."/>
            <person name="Krizsan K."/>
            <person name="Foldi C."/>
            <person name="Dima B."/>
            <person name="Sanchez-Garcia M."/>
            <person name="Sanchez-Ramirez S."/>
            <person name="Szollosi G.J."/>
            <person name="Szarkandi J.G."/>
            <person name="Papp V."/>
            <person name="Albert L."/>
            <person name="Andreopoulos W."/>
            <person name="Angelini C."/>
            <person name="Antonin V."/>
            <person name="Barry K.W."/>
            <person name="Bougher N.L."/>
            <person name="Buchanan P."/>
            <person name="Buyck B."/>
            <person name="Bense V."/>
            <person name="Catcheside P."/>
            <person name="Chovatia M."/>
            <person name="Cooper J."/>
            <person name="Damon W."/>
            <person name="Desjardin D."/>
            <person name="Finy P."/>
            <person name="Geml J."/>
            <person name="Haridas S."/>
            <person name="Hughes K."/>
            <person name="Justo A."/>
            <person name="Karasinski D."/>
            <person name="Kautmanova I."/>
            <person name="Kiss B."/>
            <person name="Kocsube S."/>
            <person name="Kotiranta H."/>
            <person name="LaButti K.M."/>
            <person name="Lechner B.E."/>
            <person name="Liimatainen K."/>
            <person name="Lipzen A."/>
            <person name="Lukacs Z."/>
            <person name="Mihaltcheva S."/>
            <person name="Morgado L.N."/>
            <person name="Niskanen T."/>
            <person name="Noordeloos M.E."/>
            <person name="Ohm R.A."/>
            <person name="Ortiz-Santana B."/>
            <person name="Ovrebo C."/>
            <person name="Racz N."/>
            <person name="Riley R."/>
            <person name="Savchenko A."/>
            <person name="Shiryaev A."/>
            <person name="Soop K."/>
            <person name="Spirin V."/>
            <person name="Szebenyi C."/>
            <person name="Tomsovsky M."/>
            <person name="Tulloss R.E."/>
            <person name="Uehling J."/>
            <person name="Grigoriev I.V."/>
            <person name="Vagvolgyi C."/>
            <person name="Papp T."/>
            <person name="Martin F.M."/>
            <person name="Miettinen O."/>
            <person name="Hibbett D.S."/>
            <person name="Nagy L.G."/>
        </authorList>
    </citation>
    <scope>NUCLEOTIDE SEQUENCE [LARGE SCALE GENOMIC DNA]</scope>
    <source>
        <strain evidence="4 5">CBS 309.79</strain>
    </source>
</reference>
<dbReference type="EMBL" id="ML178815">
    <property type="protein sequence ID" value="TFL06147.1"/>
    <property type="molecule type" value="Genomic_DNA"/>
</dbReference>
<proteinExistence type="inferred from homology"/>
<accession>A0A5C3QXS7</accession>
<dbReference type="GO" id="GO:0007021">
    <property type="term" value="P:tubulin complex assembly"/>
    <property type="evidence" value="ECO:0007669"/>
    <property type="project" value="UniProtKB-UniRule"/>
</dbReference>
<dbReference type="InterPro" id="IPR004226">
    <property type="entry name" value="TBCA"/>
</dbReference>
<keyword evidence="3" id="KW-0963">Cytoplasm</keyword>
<dbReference type="OrthoDB" id="296187at2759"/>
<keyword evidence="3" id="KW-0206">Cytoskeleton</keyword>
<protein>
    <recommendedName>
        <fullName evidence="3">Tubulin-specific chaperone A</fullName>
    </recommendedName>
</protein>
<dbReference type="AlphaFoldDB" id="A0A5C3QXS7"/>
<dbReference type="STRING" id="1884261.A0A5C3QXS7"/>
<keyword evidence="5" id="KW-1185">Reference proteome</keyword>
<sequence length="109" mass="12341">MSPTQRQLVIKSGSAKRLHKEHIDYQDELGVAKAKVDELVAKHGEDEWEVKNARRMLDESHRMIPDSEERLAKATEELRNLVTAAMKDPELSQSTQFAEAKKALETISA</sequence>
<evidence type="ECO:0000256" key="3">
    <source>
        <dbReference type="RuleBase" id="RU364030"/>
    </source>
</evidence>
<dbReference type="GO" id="GO:0005829">
    <property type="term" value="C:cytosol"/>
    <property type="evidence" value="ECO:0007669"/>
    <property type="project" value="TreeGrafter"/>
</dbReference>